<reference evidence="2" key="1">
    <citation type="submission" date="2018-12" db="EMBL/GenBank/DDBJ databases">
        <title>A new species of lactobacillus.</title>
        <authorList>
            <person name="Jian Y."/>
            <person name="Xin L."/>
            <person name="Hong Z.J."/>
            <person name="Ming L.Z."/>
            <person name="Hong X.Z."/>
        </authorList>
    </citation>
    <scope>NUCLEOTIDE SEQUENCE [LARGE SCALE GENOMIC DNA]</scope>
    <source>
        <strain evidence="2">HSLZ-75</strain>
    </source>
</reference>
<accession>A0A4P6ZLF3</accession>
<dbReference type="KEGG" id="lji:ELX58_05040"/>
<gene>
    <name evidence="1" type="ORF">ELX58_05040</name>
</gene>
<proteinExistence type="predicted"/>
<keyword evidence="2" id="KW-1185">Reference proteome</keyword>
<evidence type="ECO:0008006" key="3">
    <source>
        <dbReference type="Google" id="ProtNLM"/>
    </source>
</evidence>
<protein>
    <recommendedName>
        <fullName evidence="3">XRE family transcriptional regulator</fullName>
    </recommendedName>
</protein>
<evidence type="ECO:0000313" key="2">
    <source>
        <dbReference type="Proteomes" id="UP000294321"/>
    </source>
</evidence>
<dbReference type="EMBL" id="CP034726">
    <property type="protein sequence ID" value="QBP18508.1"/>
    <property type="molecule type" value="Genomic_DNA"/>
</dbReference>
<sequence>MDIETVKKAKKIIRDMNVPNKKFKTQCHLRKSAISKLRHHEISVRMLDSKIVEKLADFYDKCKEHGKL</sequence>
<evidence type="ECO:0000313" key="1">
    <source>
        <dbReference type="EMBL" id="QBP18508.1"/>
    </source>
</evidence>
<dbReference type="AlphaFoldDB" id="A0A4P6ZLF3"/>
<dbReference type="RefSeq" id="WP_133442067.1">
    <property type="nucleotide sequence ID" value="NZ_CP034726.1"/>
</dbReference>
<dbReference type="Proteomes" id="UP000294321">
    <property type="component" value="Chromosome"/>
</dbReference>
<name>A0A4P6ZLF3_9LACO</name>
<organism evidence="1 2">
    <name type="scientific">Acetilactobacillus jinshanensis</name>
    <dbReference type="NCBI Taxonomy" id="1720083"/>
    <lineage>
        <taxon>Bacteria</taxon>
        <taxon>Bacillati</taxon>
        <taxon>Bacillota</taxon>
        <taxon>Bacilli</taxon>
        <taxon>Lactobacillales</taxon>
        <taxon>Lactobacillaceae</taxon>
        <taxon>Acetilactobacillus</taxon>
    </lineage>
</organism>